<dbReference type="Gene3D" id="3.30.1120.10">
    <property type="match status" value="1"/>
</dbReference>
<dbReference type="InterPro" id="IPR017850">
    <property type="entry name" value="Alkaline_phosphatase_core_sf"/>
</dbReference>
<protein>
    <recommendedName>
        <fullName evidence="3">Sulfatase N-terminal domain-containing protein</fullName>
    </recommendedName>
</protein>
<keyword evidence="2" id="KW-0378">Hydrolase</keyword>
<dbReference type="Pfam" id="PF00884">
    <property type="entry name" value="Sulfatase"/>
    <property type="match status" value="1"/>
</dbReference>
<dbReference type="AlphaFoldDB" id="A0A918PPR3"/>
<dbReference type="InterPro" id="IPR000917">
    <property type="entry name" value="Sulfatase_N"/>
</dbReference>
<accession>A0A918PPR3</accession>
<dbReference type="GO" id="GO:0004065">
    <property type="term" value="F:arylsulfatase activity"/>
    <property type="evidence" value="ECO:0007669"/>
    <property type="project" value="TreeGrafter"/>
</dbReference>
<dbReference type="PANTHER" id="PTHR42693:SF53">
    <property type="entry name" value="ENDO-4-O-SULFATASE"/>
    <property type="match status" value="1"/>
</dbReference>
<gene>
    <name evidence="4" type="ORF">GCM10007049_06800</name>
</gene>
<comment type="caution">
    <text evidence="4">The sequence shown here is derived from an EMBL/GenBank/DDBJ whole genome shotgun (WGS) entry which is preliminary data.</text>
</comment>
<evidence type="ECO:0000313" key="4">
    <source>
        <dbReference type="EMBL" id="GGZ17051.1"/>
    </source>
</evidence>
<dbReference type="EMBL" id="BMWX01000001">
    <property type="protein sequence ID" value="GGZ17051.1"/>
    <property type="molecule type" value="Genomic_DNA"/>
</dbReference>
<sequence length="191" mass="21320">MAALEKMGMDENTLVIFSSDNGPAIAMPALTVGSTGGLRGRKVDIFQGGVNVPFIVRWPGKVEAGKVDSTSVLSTVDLLPTFAALAKKDLPADYYPDGENIISIFDNKTFNRTKPLFWEWRFAAAERPNGWVNSAVREGEWKLMADEKRERVELYNIENDRAESKDRAASNPEKVKELLAMWDQWKAGLPE</sequence>
<dbReference type="Gene3D" id="3.40.720.10">
    <property type="entry name" value="Alkaline Phosphatase, subunit A"/>
    <property type="match status" value="1"/>
</dbReference>
<name>A0A918PPR3_9BACT</name>
<dbReference type="SUPFAM" id="SSF53649">
    <property type="entry name" value="Alkaline phosphatase-like"/>
    <property type="match status" value="1"/>
</dbReference>
<evidence type="ECO:0000313" key="5">
    <source>
        <dbReference type="Proteomes" id="UP000619457"/>
    </source>
</evidence>
<evidence type="ECO:0000259" key="3">
    <source>
        <dbReference type="Pfam" id="PF00884"/>
    </source>
</evidence>
<organism evidence="4 5">
    <name type="scientific">Echinicola pacifica</name>
    <dbReference type="NCBI Taxonomy" id="346377"/>
    <lineage>
        <taxon>Bacteria</taxon>
        <taxon>Pseudomonadati</taxon>
        <taxon>Bacteroidota</taxon>
        <taxon>Cytophagia</taxon>
        <taxon>Cytophagales</taxon>
        <taxon>Cyclobacteriaceae</taxon>
        <taxon>Echinicola</taxon>
    </lineage>
</organism>
<proteinExistence type="inferred from homology"/>
<evidence type="ECO:0000256" key="2">
    <source>
        <dbReference type="ARBA" id="ARBA00022801"/>
    </source>
</evidence>
<dbReference type="InterPro" id="IPR050738">
    <property type="entry name" value="Sulfatase"/>
</dbReference>
<reference evidence="4" key="2">
    <citation type="submission" date="2020-09" db="EMBL/GenBank/DDBJ databases">
        <authorList>
            <person name="Sun Q."/>
            <person name="Kim S."/>
        </authorList>
    </citation>
    <scope>NUCLEOTIDE SEQUENCE</scope>
    <source>
        <strain evidence="4">KCTC 12368</strain>
    </source>
</reference>
<dbReference type="Proteomes" id="UP000619457">
    <property type="component" value="Unassembled WGS sequence"/>
</dbReference>
<keyword evidence="5" id="KW-1185">Reference proteome</keyword>
<dbReference type="PANTHER" id="PTHR42693">
    <property type="entry name" value="ARYLSULFATASE FAMILY MEMBER"/>
    <property type="match status" value="1"/>
</dbReference>
<feature type="domain" description="Sulfatase N-terminal" evidence="3">
    <location>
        <begin position="2"/>
        <end position="86"/>
    </location>
</feature>
<reference evidence="4" key="1">
    <citation type="journal article" date="2014" name="Int. J. Syst. Evol. Microbiol.">
        <title>Complete genome sequence of Corynebacterium casei LMG S-19264T (=DSM 44701T), isolated from a smear-ripened cheese.</title>
        <authorList>
            <consortium name="US DOE Joint Genome Institute (JGI-PGF)"/>
            <person name="Walter F."/>
            <person name="Albersmeier A."/>
            <person name="Kalinowski J."/>
            <person name="Ruckert C."/>
        </authorList>
    </citation>
    <scope>NUCLEOTIDE SEQUENCE</scope>
    <source>
        <strain evidence="4">KCTC 12368</strain>
    </source>
</reference>
<comment type="similarity">
    <text evidence="1">Belongs to the sulfatase family.</text>
</comment>
<evidence type="ECO:0000256" key="1">
    <source>
        <dbReference type="ARBA" id="ARBA00008779"/>
    </source>
</evidence>